<dbReference type="PANTHER" id="PTHR15955">
    <property type="entry name" value="RWD DOMAIN CONTAINING PROTEIN 2"/>
    <property type="match status" value="1"/>
</dbReference>
<dbReference type="Gene3D" id="3.10.110.10">
    <property type="entry name" value="Ubiquitin Conjugating Enzyme"/>
    <property type="match status" value="1"/>
</dbReference>
<evidence type="ECO:0000313" key="2">
    <source>
        <dbReference type="EMBL" id="VDN35739.1"/>
    </source>
</evidence>
<sequence>MSVTLPVGYPSVDIPPLIVLRIEQPANSVAIDDRRLSSRFYAWLAEESTSGEPVICAAADWLRSALSNVITTTTPISQSPTELPTELPAPASNDDGDIRLWILSHHIRNPKKRKVIVEWARELHLRGCCLPGRPGIVVVEGDGKNVSGSAPAFSVCFLVDIPVLEVQLF</sequence>
<organism evidence="2 3">
    <name type="scientific">Dibothriocephalus latus</name>
    <name type="common">Fish tapeworm</name>
    <name type="synonym">Diphyllobothrium latum</name>
    <dbReference type="NCBI Taxonomy" id="60516"/>
    <lineage>
        <taxon>Eukaryota</taxon>
        <taxon>Metazoa</taxon>
        <taxon>Spiralia</taxon>
        <taxon>Lophotrochozoa</taxon>
        <taxon>Platyhelminthes</taxon>
        <taxon>Cestoda</taxon>
        <taxon>Eucestoda</taxon>
        <taxon>Diphyllobothriidea</taxon>
        <taxon>Diphyllobothriidae</taxon>
        <taxon>Dibothriocephalus</taxon>
    </lineage>
</organism>
<dbReference type="PANTHER" id="PTHR15955:SF8">
    <property type="entry name" value="RWD DOMAIN-CONTAINING PROTEIN 2B-RELATED"/>
    <property type="match status" value="1"/>
</dbReference>
<protein>
    <recommendedName>
        <fullName evidence="1">RWD domain-containing protein</fullName>
    </recommendedName>
</protein>
<dbReference type="EMBL" id="UYRU01087611">
    <property type="protein sequence ID" value="VDN35739.1"/>
    <property type="molecule type" value="Genomic_DNA"/>
</dbReference>
<dbReference type="SUPFAM" id="SSF54495">
    <property type="entry name" value="UBC-like"/>
    <property type="match status" value="1"/>
</dbReference>
<dbReference type="InterPro" id="IPR017359">
    <property type="entry name" value="Phi-like"/>
</dbReference>
<dbReference type="InterPro" id="IPR006575">
    <property type="entry name" value="RWD_dom"/>
</dbReference>
<dbReference type="OrthoDB" id="432412at2759"/>
<keyword evidence="3" id="KW-1185">Reference proteome</keyword>
<dbReference type="Proteomes" id="UP000281553">
    <property type="component" value="Unassembled WGS sequence"/>
</dbReference>
<dbReference type="AlphaFoldDB" id="A0A3P7R3C4"/>
<evidence type="ECO:0000259" key="1">
    <source>
        <dbReference type="PROSITE" id="PS50908"/>
    </source>
</evidence>
<evidence type="ECO:0000313" key="3">
    <source>
        <dbReference type="Proteomes" id="UP000281553"/>
    </source>
</evidence>
<name>A0A3P7R3C4_DIBLA</name>
<dbReference type="InterPro" id="IPR016135">
    <property type="entry name" value="UBQ-conjugating_enzyme/RWD"/>
</dbReference>
<feature type="domain" description="RWD" evidence="1">
    <location>
        <begin position="1"/>
        <end position="69"/>
    </location>
</feature>
<dbReference type="InterPro" id="IPR059181">
    <property type="entry name" value="RWDD2A-B_C"/>
</dbReference>
<dbReference type="InterPro" id="IPR010541">
    <property type="entry name" value="Prp3_C"/>
</dbReference>
<reference evidence="2 3" key="1">
    <citation type="submission" date="2018-11" db="EMBL/GenBank/DDBJ databases">
        <authorList>
            <consortium name="Pathogen Informatics"/>
        </authorList>
    </citation>
    <scope>NUCLEOTIDE SEQUENCE [LARGE SCALE GENOMIC DNA]</scope>
</reference>
<gene>
    <name evidence="2" type="ORF">DILT_LOCUS16855</name>
</gene>
<accession>A0A3P7R3C4</accession>
<dbReference type="CDD" id="cd24163">
    <property type="entry name" value="RWDD2_C"/>
    <property type="match status" value="1"/>
</dbReference>
<dbReference type="PROSITE" id="PS50908">
    <property type="entry name" value="RWD"/>
    <property type="match status" value="1"/>
</dbReference>
<dbReference type="Pfam" id="PF06544">
    <property type="entry name" value="Prp3_C"/>
    <property type="match status" value="1"/>
</dbReference>
<proteinExistence type="predicted"/>